<dbReference type="InterPro" id="IPR023214">
    <property type="entry name" value="HAD_sf"/>
</dbReference>
<dbReference type="InterPro" id="IPR010037">
    <property type="entry name" value="FkbH_domain"/>
</dbReference>
<dbReference type="InterPro" id="IPR036412">
    <property type="entry name" value="HAD-like_sf"/>
</dbReference>
<dbReference type="SUPFAM" id="SSF56784">
    <property type="entry name" value="HAD-like"/>
    <property type="match status" value="1"/>
</dbReference>
<feature type="domain" description="BF1531-like N-terminal" evidence="1">
    <location>
        <begin position="74"/>
        <end position="263"/>
    </location>
</feature>
<dbReference type="EMBL" id="JAUSVV010000013">
    <property type="protein sequence ID" value="MDQ0444502.1"/>
    <property type="molecule type" value="Genomic_DNA"/>
</dbReference>
<dbReference type="InterPro" id="IPR036514">
    <property type="entry name" value="SGNH_hydro_sf"/>
</dbReference>
<dbReference type="Proteomes" id="UP001236369">
    <property type="component" value="Unassembled WGS sequence"/>
</dbReference>
<organism evidence="2 3">
    <name type="scientific">Methylobacterium persicinum</name>
    <dbReference type="NCBI Taxonomy" id="374426"/>
    <lineage>
        <taxon>Bacteria</taxon>
        <taxon>Pseudomonadati</taxon>
        <taxon>Pseudomonadota</taxon>
        <taxon>Alphaproteobacteria</taxon>
        <taxon>Hyphomicrobiales</taxon>
        <taxon>Methylobacteriaceae</taxon>
        <taxon>Methylobacterium</taxon>
    </lineage>
</organism>
<reference evidence="2 3" key="1">
    <citation type="submission" date="2023-07" db="EMBL/GenBank/DDBJ databases">
        <title>Genomic Encyclopedia of Type Strains, Phase IV (KMG-IV): sequencing the most valuable type-strain genomes for metagenomic binning, comparative biology and taxonomic classification.</title>
        <authorList>
            <person name="Goeker M."/>
        </authorList>
    </citation>
    <scope>NUCLEOTIDE SEQUENCE [LARGE SCALE GENOMIC DNA]</scope>
    <source>
        <strain evidence="2 3">DSM 19562</strain>
    </source>
</reference>
<evidence type="ECO:0000313" key="2">
    <source>
        <dbReference type="EMBL" id="MDQ0444502.1"/>
    </source>
</evidence>
<gene>
    <name evidence="2" type="ORF">QO016_004015</name>
</gene>
<dbReference type="Gene3D" id="3.40.50.1000">
    <property type="entry name" value="HAD superfamily/HAD-like"/>
    <property type="match status" value="1"/>
</dbReference>
<dbReference type="Gene3D" id="3.40.50.1110">
    <property type="entry name" value="SGNH hydrolase"/>
    <property type="match status" value="1"/>
</dbReference>
<evidence type="ECO:0000313" key="3">
    <source>
        <dbReference type="Proteomes" id="UP001236369"/>
    </source>
</evidence>
<dbReference type="NCBIfam" id="TIGR01686">
    <property type="entry name" value="FkbH"/>
    <property type="match status" value="1"/>
</dbReference>
<keyword evidence="3" id="KW-1185">Reference proteome</keyword>
<accession>A0ABU0HQA0</accession>
<dbReference type="InterPro" id="IPR016181">
    <property type="entry name" value="Acyl_CoA_acyltransferase"/>
</dbReference>
<dbReference type="InterPro" id="IPR049369">
    <property type="entry name" value="BF1531-like_N"/>
</dbReference>
<evidence type="ECO:0000259" key="1">
    <source>
        <dbReference type="Pfam" id="PF21211"/>
    </source>
</evidence>
<dbReference type="Pfam" id="PF21211">
    <property type="entry name" value="FkbH_N"/>
    <property type="match status" value="1"/>
</dbReference>
<dbReference type="RefSeq" id="WP_238252838.1">
    <property type="nucleotide sequence ID" value="NZ_BPQX01000063.1"/>
</dbReference>
<proteinExistence type="predicted"/>
<name>A0ABU0HQA0_9HYPH</name>
<dbReference type="SUPFAM" id="SSF55729">
    <property type="entry name" value="Acyl-CoA N-acyltransferases (Nat)"/>
    <property type="match status" value="1"/>
</dbReference>
<protein>
    <submittedName>
        <fullName evidence="2">FkbH-like protein</fullName>
    </submittedName>
</protein>
<comment type="caution">
    <text evidence="2">The sequence shown here is derived from an EMBL/GenBank/DDBJ whole genome shotgun (WGS) entry which is preliminary data.</text>
</comment>
<dbReference type="NCBIfam" id="TIGR01681">
    <property type="entry name" value="HAD-SF-IIIC"/>
    <property type="match status" value="1"/>
</dbReference>
<dbReference type="InterPro" id="IPR010033">
    <property type="entry name" value="HAD_SF_ppase_IIIC"/>
</dbReference>
<sequence>MQTNIFETLDWLPDAPEDFRQRCKSLAEDANASGREVSALANAKLDNNKLRVLGGVIAKLIANGRTLHPLSPFKLGILGTGTTDLLLPPVVASAARHGVALEAIAGHYESALQDALDSGSVINTARPDAVLVALDHRSLPITAVPGEPELADRIVEDCAQIYAAICGAVRQHGGAFCILQTLASPPEAIFGSLDRSVPGTLEWIIGRVNDRIIDLAQRDGNVLFDVARLAATVGTANWFSPQEWNVAKLAFSYGYVPLYADRLGGLLGALRGKSRKCLILDLDNTMWGGVIGDDGMAGINMRQGDATGEAHLTLQQAALELHKRGILLAVSSKNTDEVAREPFRSHPEMLVREKHIVAFQANWRDKASNIAAIAQELNIGLDSLVFMDDNPVERDQIRQALPQVLVPELSSDPSDYARRMLATNAFEAVAFLQEDKARSESYKANAQRLALKSDAINMEDYLASLEMEIHFDPFDETGRSRIAQLINKSNQYNLTTRRYTESEVAQLEEDSRAFTLQVRLKDKFGDNGMISVVICRAEGDDVWQIDTWLMSCRVLGRQVEHMVLQELLHHARAAGVRRLVGEWRPSGRNDMVRDHYAKLGFTADGEGSEGSTRWTLSTDHEAPRPRMTVIRSGVSV</sequence>